<evidence type="ECO:0000256" key="2">
    <source>
        <dbReference type="ARBA" id="ARBA00022833"/>
    </source>
</evidence>
<dbReference type="InterPro" id="IPR052360">
    <property type="entry name" value="Transcr_Regulatory_Proteins"/>
</dbReference>
<protein>
    <submittedName>
        <fullName evidence="7">Transcriptional regulatory moc3</fullName>
    </submittedName>
</protein>
<dbReference type="GO" id="GO:0003677">
    <property type="term" value="F:DNA binding"/>
    <property type="evidence" value="ECO:0007669"/>
    <property type="project" value="UniProtKB-KW"/>
</dbReference>
<keyword evidence="2" id="KW-0862">Zinc</keyword>
<keyword evidence="3" id="KW-0805">Transcription regulation</keyword>
<evidence type="ECO:0000256" key="4">
    <source>
        <dbReference type="ARBA" id="ARBA00023125"/>
    </source>
</evidence>
<evidence type="ECO:0000313" key="7">
    <source>
        <dbReference type="EMBL" id="KAF4460915.1"/>
    </source>
</evidence>
<sequence>MPTLSPPISISTLLDDQQDIRACLESWLHFYHASRDRMASKADDQLQISLAGRLLLVYHSMACIMTETCIAPTNDSVFDYYSPEFASIVDQCMDLWRSAAQMMAEDISSGHCTHRFSFSADMGFILPLYYTGLKCRVPETRRAALALLLSAPHQEGVWNGRLAARVIRRVIEIEERDHDSDSETGNNLPEFNRIHDVRIELSDCSTTKAVLSYKIRQANGPLVTRQEDIAWD</sequence>
<evidence type="ECO:0000256" key="6">
    <source>
        <dbReference type="ARBA" id="ARBA00023242"/>
    </source>
</evidence>
<accession>A0A8H4L0N9</accession>
<dbReference type="PANTHER" id="PTHR36206:SF16">
    <property type="entry name" value="TRANSCRIPTION FACTOR DOMAIN-CONTAINING PROTEIN-RELATED"/>
    <property type="match status" value="1"/>
</dbReference>
<evidence type="ECO:0000313" key="8">
    <source>
        <dbReference type="Proteomes" id="UP000554235"/>
    </source>
</evidence>
<evidence type="ECO:0000256" key="5">
    <source>
        <dbReference type="ARBA" id="ARBA00023163"/>
    </source>
</evidence>
<name>A0A8H4L0N9_9HYPO</name>
<keyword evidence="8" id="KW-1185">Reference proteome</keyword>
<dbReference type="Proteomes" id="UP000554235">
    <property type="component" value="Unassembled WGS sequence"/>
</dbReference>
<evidence type="ECO:0000256" key="1">
    <source>
        <dbReference type="ARBA" id="ARBA00022723"/>
    </source>
</evidence>
<dbReference type="OrthoDB" id="3145928at2759"/>
<comment type="caution">
    <text evidence="7">The sequence shown here is derived from an EMBL/GenBank/DDBJ whole genome shotgun (WGS) entry which is preliminary data.</text>
</comment>
<keyword evidence="5" id="KW-0804">Transcription</keyword>
<dbReference type="PANTHER" id="PTHR36206">
    <property type="entry name" value="ASPERCRYPTIN BIOSYNTHESIS CLUSTER-SPECIFIC TRANSCRIPTION REGULATOR ATNN-RELATED"/>
    <property type="match status" value="1"/>
</dbReference>
<evidence type="ECO:0000256" key="3">
    <source>
        <dbReference type="ARBA" id="ARBA00023015"/>
    </source>
</evidence>
<keyword evidence="4" id="KW-0238">DNA-binding</keyword>
<dbReference type="AlphaFoldDB" id="A0A8H4L0N9"/>
<gene>
    <name evidence="7" type="ORF">FALBO_12298</name>
</gene>
<reference evidence="7 8" key="1">
    <citation type="submission" date="2020-01" db="EMBL/GenBank/DDBJ databases">
        <title>Identification and distribution of gene clusters putatively required for synthesis of sphingolipid metabolism inhibitors in phylogenetically diverse species of the filamentous fungus Fusarium.</title>
        <authorList>
            <person name="Kim H.-S."/>
            <person name="Busman M."/>
            <person name="Brown D.W."/>
            <person name="Divon H."/>
            <person name="Uhlig S."/>
            <person name="Proctor R.H."/>
        </authorList>
    </citation>
    <scope>NUCLEOTIDE SEQUENCE [LARGE SCALE GENOMIC DNA]</scope>
    <source>
        <strain evidence="7 8">NRRL 20459</strain>
    </source>
</reference>
<proteinExistence type="predicted"/>
<dbReference type="EMBL" id="JAADYS010001828">
    <property type="protein sequence ID" value="KAF4460915.1"/>
    <property type="molecule type" value="Genomic_DNA"/>
</dbReference>
<keyword evidence="6" id="KW-0539">Nucleus</keyword>
<keyword evidence="1" id="KW-0479">Metal-binding</keyword>
<organism evidence="7 8">
    <name type="scientific">Fusarium albosuccineum</name>
    <dbReference type="NCBI Taxonomy" id="1237068"/>
    <lineage>
        <taxon>Eukaryota</taxon>
        <taxon>Fungi</taxon>
        <taxon>Dikarya</taxon>
        <taxon>Ascomycota</taxon>
        <taxon>Pezizomycotina</taxon>
        <taxon>Sordariomycetes</taxon>
        <taxon>Hypocreomycetidae</taxon>
        <taxon>Hypocreales</taxon>
        <taxon>Nectriaceae</taxon>
        <taxon>Fusarium</taxon>
        <taxon>Fusarium decemcellulare species complex</taxon>
    </lineage>
</organism>
<dbReference type="GO" id="GO:0046872">
    <property type="term" value="F:metal ion binding"/>
    <property type="evidence" value="ECO:0007669"/>
    <property type="project" value="UniProtKB-KW"/>
</dbReference>